<feature type="region of interest" description="Disordered" evidence="2">
    <location>
        <begin position="54"/>
        <end position="333"/>
    </location>
</feature>
<feature type="region of interest" description="Disordered" evidence="2">
    <location>
        <begin position="1343"/>
        <end position="1370"/>
    </location>
</feature>
<feature type="compositionally biased region" description="Low complexity" evidence="2">
    <location>
        <begin position="600"/>
        <end position="614"/>
    </location>
</feature>
<feature type="region of interest" description="Disordered" evidence="2">
    <location>
        <begin position="1268"/>
        <end position="1303"/>
    </location>
</feature>
<feature type="region of interest" description="Disordered" evidence="2">
    <location>
        <begin position="594"/>
        <end position="628"/>
    </location>
</feature>
<feature type="compositionally biased region" description="Low complexity" evidence="2">
    <location>
        <begin position="61"/>
        <end position="74"/>
    </location>
</feature>
<feature type="compositionally biased region" description="Basic and acidic residues" evidence="2">
    <location>
        <begin position="386"/>
        <end position="395"/>
    </location>
</feature>
<feature type="region of interest" description="Disordered" evidence="2">
    <location>
        <begin position="422"/>
        <end position="563"/>
    </location>
</feature>
<feature type="region of interest" description="Disordered" evidence="2">
    <location>
        <begin position="384"/>
        <end position="408"/>
    </location>
</feature>
<sequence>MELNDFRKHSLTTLETDSESVEELDQKPYESSSASRLKWDYKYDFEAKREDPDIPLKTSCLDPLQEPYLPEPELTVSEDIITDDDLIDVRSLDSYTPTSEDSDETFSDGSFSSEQRDEGSVGFHRYERGFTEELSPPLPENAHPLLRSQTLSSQEDLSTNSPTTLSKPSAPPLKFQSYLIKRQQSAPASSPSPPPLPKSSPPPLPVRSSQSPTSSYTSCEVDVDDRSAEVESDDLENESDGNYEDLTEEEVSDAETEENDETVEEYDDEESTEMEESNDENKNEDEMYMYEENAETDESDTPRINIDSDDDTSDEERRDNNISNSRGVFFPSTRSKYKTLEDLSSIGFQSSSDGEEQINGLMSSYPSAGGIYFRRALMTMKAAETNPEKQKEMNSKPRIFSNHVPSMLDTSKIQRSKLVIADEAKEHEVPTTPIGTPLLTPPPMFRSESPYRYKEDLIDEEESKTTPEENTSSDEVFYNYSNDDDDDDDGKDDDDNKDDDDDDDDDRDAADDKDDDDDNDDEMRHITSSYHISTARQSWNPPYPRFLEPIPESPLVTPSPTPSSISCISSISDSDNPLNMFGMSPVPTLELSSVLKDPENSGSSSSTEVASENSCLESDEDTLSLHSDCDTGQIRDSVNNRTTASELVTINNSCTRSSGELQEVDYIKTDSYDDTDNVQGHRRVSSQNTSVNTKEMEKENSVKCQENSQSYNTSEPHLSPKVRKVQILHLARKNSIRDLIPRGTVKELSKVFTITDKDGKTQKQMRVLRKLRTREIKSLEASEHKFQTFLTNTNYVNISDGEESSDSSDFENFFIASDSDVDFLEQNKERMSPVLSASSVTSDSTKVDSYQSDMVQVTQNHNSEAKHSSTLSNSNKYFESNIYASKTGPDTKTTLYTYSTNYLKEQVKQNDTVNPRQSCIKQFVHSGARKYKHSSLEAVAIQGDSLVAQVDKVTNSKSHHLRRRTVKSETNDVSPGLGGDIPATITDSIHQTESMKNSEEDKKENDDRALERSAPITMYRGSREKTCSERIPFEHYKQQRCGGDHVTSSLNNIYLSYSPLSSTTSSCSDVSSLFSFKSESRHLPAENELSIPFSEIFVTSEIDDTGIKMPEPSSGKTRVLKSSRTKTYTEDVNGEKSSKTFSETFSDDQNDINGNSIDEEEIAAVLPKLAESVAKLQNGNVEEILPGITQSVTKLKDGSGNLVITTMTRKIVEEEGEEEEIDRKSESSGRYSPVGQIIEVEDLEKGQIYLVQNSKGELYVVEDISNTSDDTQESAYYSSSRQTSESTSTSSSSPRLGTRVSNLKQVGQSSVDYDTANELISKLYNQSGIVEIEEHEDETWERSGTYSWDRSHPQTDSHPGYSTNKKRESYTTTYEYETPSSTYSQNHETVPVAGFTSVDKVTSSYGISQMPWIVDGTKSHQFQGSTSGSVDEVVNITSLPDNEAAYTISAQNTSEDKGMYTSSSAKYSFKTESTILPQPTLNTATTTVYAQPVPMLYNVPPVLVPEPQPQFKLVKFDMIPTPTVEENYTTKLVIPATGNKTVATDRPIYKTVAVIQAPEKPKPTEVIESKKYKILNSKATGPSEVKESHMTFDEVDTKYMTQSYESLVKSTPTAEKQSFVLRNGSQSFVSSTPKYRSEKQMEVKKNLDQVHKTQIDIKKEMAKSIAHTDTETYEYNLKETTHANVSSGGGGGDYGVEGILAGGFPNDTGDSDMRVIRGSYLIRNSMDEIDGEFDDNINVFDNNFALNKENPLYQSDEDIYKKYEAEREELERKQAEFQKSVSQDITYETVDKFTKSRQVTREPEKPKQSLSQLLLSKLSTIESKDIRQTIDVKHHHEDIYGDPRLEHADGSSYGGKLDATKNFDTVGEKVDLMLKGGKAYITVKVTAERIVPIDLEFNVWRKNQAIVTRVTEIDLLATEQRRRVYHQVMGSSDGGHTEAHYREANETVLSGKQTLDLFSQILNATDGQGDKEDFTVQTKQTKTSHPVMNMDLLY</sequence>
<feature type="compositionally biased region" description="Basic and acidic residues" evidence="2">
    <location>
        <begin position="1127"/>
        <end position="1138"/>
    </location>
</feature>
<proteinExistence type="predicted"/>
<reference evidence="3" key="3">
    <citation type="submission" date="2023-05" db="EMBL/GenBank/DDBJ databases">
        <authorList>
            <person name="Smith C.H."/>
        </authorList>
    </citation>
    <scope>NUCLEOTIDE SEQUENCE</scope>
    <source>
        <strain evidence="3">CHS0354</strain>
        <tissue evidence="3">Mantle</tissue>
    </source>
</reference>
<feature type="compositionally biased region" description="Low complexity" evidence="2">
    <location>
        <begin position="1278"/>
        <end position="1293"/>
    </location>
</feature>
<feature type="region of interest" description="Disordered" evidence="2">
    <location>
        <begin position="1213"/>
        <end position="1232"/>
    </location>
</feature>
<dbReference type="Proteomes" id="UP001195483">
    <property type="component" value="Unassembled WGS sequence"/>
</dbReference>
<reference evidence="3" key="2">
    <citation type="journal article" date="2021" name="Genome Biol. Evol.">
        <title>Developing a high-quality reference genome for a parasitic bivalve with doubly uniparental inheritance (Bivalvia: Unionida).</title>
        <authorList>
            <person name="Smith C.H."/>
        </authorList>
    </citation>
    <scope>NUCLEOTIDE SEQUENCE</scope>
    <source>
        <strain evidence="3">CHS0354</strain>
        <tissue evidence="3">Mantle</tissue>
    </source>
</reference>
<organism evidence="3 4">
    <name type="scientific">Potamilus streckersoni</name>
    <dbReference type="NCBI Taxonomy" id="2493646"/>
    <lineage>
        <taxon>Eukaryota</taxon>
        <taxon>Metazoa</taxon>
        <taxon>Spiralia</taxon>
        <taxon>Lophotrochozoa</taxon>
        <taxon>Mollusca</taxon>
        <taxon>Bivalvia</taxon>
        <taxon>Autobranchia</taxon>
        <taxon>Heteroconchia</taxon>
        <taxon>Palaeoheterodonta</taxon>
        <taxon>Unionida</taxon>
        <taxon>Unionoidea</taxon>
        <taxon>Unionidae</taxon>
        <taxon>Ambleminae</taxon>
        <taxon>Lampsilini</taxon>
        <taxon>Potamilus</taxon>
    </lineage>
</organism>
<feature type="compositionally biased region" description="Polar residues" evidence="2">
    <location>
        <begin position="526"/>
        <end position="540"/>
    </location>
</feature>
<dbReference type="PANTHER" id="PTHR13275">
    <property type="entry name" value="YL-1 PROTEIN TRANSCRIPTION FACTOR-LIKE 1"/>
    <property type="match status" value="1"/>
</dbReference>
<evidence type="ECO:0000313" key="4">
    <source>
        <dbReference type="Proteomes" id="UP001195483"/>
    </source>
</evidence>
<feature type="compositionally biased region" description="Acidic residues" evidence="2">
    <location>
        <begin position="230"/>
        <end position="278"/>
    </location>
</feature>
<dbReference type="EMBL" id="JAEAOA010000772">
    <property type="protein sequence ID" value="KAK3599210.1"/>
    <property type="molecule type" value="Genomic_DNA"/>
</dbReference>
<feature type="compositionally biased region" description="Polar residues" evidence="2">
    <location>
        <begin position="702"/>
        <end position="716"/>
    </location>
</feature>
<evidence type="ECO:0000313" key="3">
    <source>
        <dbReference type="EMBL" id="KAK3599210.1"/>
    </source>
</evidence>
<feature type="compositionally biased region" description="Polar residues" evidence="2">
    <location>
        <begin position="985"/>
        <end position="995"/>
    </location>
</feature>
<keyword evidence="1" id="KW-0175">Coiled coil</keyword>
<evidence type="ECO:0000256" key="1">
    <source>
        <dbReference type="SAM" id="Coils"/>
    </source>
</evidence>
<name>A0AAE0SVZ3_9BIVA</name>
<feature type="compositionally biased region" description="Basic and acidic residues" evidence="2">
    <location>
        <begin position="114"/>
        <end position="131"/>
    </location>
</feature>
<feature type="region of interest" description="Disordered" evidence="2">
    <location>
        <begin position="1"/>
        <end position="35"/>
    </location>
</feature>
<feature type="compositionally biased region" description="Polar residues" evidence="2">
    <location>
        <begin position="147"/>
        <end position="167"/>
    </location>
</feature>
<feature type="region of interest" description="Disordered" evidence="2">
    <location>
        <begin position="1126"/>
        <end position="1152"/>
    </location>
</feature>
<feature type="compositionally biased region" description="Pro residues" evidence="2">
    <location>
        <begin position="190"/>
        <end position="205"/>
    </location>
</feature>
<feature type="compositionally biased region" description="Basic and acidic residues" evidence="2">
    <location>
        <begin position="996"/>
        <end position="1011"/>
    </location>
</feature>
<feature type="compositionally biased region" description="Acidic residues" evidence="2">
    <location>
        <begin position="482"/>
        <end position="521"/>
    </location>
</feature>
<feature type="compositionally biased region" description="Polar residues" evidence="2">
    <location>
        <begin position="1268"/>
        <end position="1277"/>
    </location>
</feature>
<comment type="caution">
    <text evidence="3">The sequence shown here is derived from an EMBL/GenBank/DDBJ whole genome shotgun (WGS) entry which is preliminary data.</text>
</comment>
<dbReference type="GO" id="GO:0005634">
    <property type="term" value="C:nucleus"/>
    <property type="evidence" value="ECO:0007669"/>
    <property type="project" value="TreeGrafter"/>
</dbReference>
<reference evidence="3" key="1">
    <citation type="journal article" date="2021" name="Genome Biol. Evol.">
        <title>A High-Quality Reference Genome for a Parasitic Bivalve with Doubly Uniparental Inheritance (Bivalvia: Unionida).</title>
        <authorList>
            <person name="Smith C.H."/>
        </authorList>
    </citation>
    <scope>NUCLEOTIDE SEQUENCE</scope>
    <source>
        <strain evidence="3">CHS0354</strain>
    </source>
</reference>
<accession>A0AAE0SVZ3</accession>
<gene>
    <name evidence="3" type="ORF">CHS0354_012816</name>
</gene>
<feature type="region of interest" description="Disordered" evidence="2">
    <location>
        <begin position="672"/>
        <end position="718"/>
    </location>
</feature>
<feature type="compositionally biased region" description="Acidic residues" evidence="2">
    <location>
        <begin position="286"/>
        <end position="299"/>
    </location>
</feature>
<feature type="region of interest" description="Disordered" evidence="2">
    <location>
        <begin position="965"/>
        <end position="1011"/>
    </location>
</feature>
<keyword evidence="4" id="KW-1185">Reference proteome</keyword>
<evidence type="ECO:0000256" key="2">
    <source>
        <dbReference type="SAM" id="MobiDB-lite"/>
    </source>
</evidence>
<feature type="compositionally biased region" description="Low complexity" evidence="2">
    <location>
        <begin position="206"/>
        <end position="218"/>
    </location>
</feature>
<protein>
    <submittedName>
        <fullName evidence="3">Uncharacterized protein</fullName>
    </submittedName>
</protein>
<dbReference type="PANTHER" id="PTHR13275:SF4">
    <property type="entry name" value="VACUOLAR PROTEIN SORTING-ASSOCIATED PROTEIN 72 HOMOLOG"/>
    <property type="match status" value="1"/>
</dbReference>
<feature type="coiled-coil region" evidence="1">
    <location>
        <begin position="1753"/>
        <end position="1783"/>
    </location>
</feature>